<keyword evidence="3" id="KW-0812">Transmembrane</keyword>
<feature type="signal peptide" evidence="4">
    <location>
        <begin position="1"/>
        <end position="19"/>
    </location>
</feature>
<gene>
    <name evidence="6" type="ORF">BT63DRAFT_370812</name>
</gene>
<protein>
    <submittedName>
        <fullName evidence="6">Acid protease</fullName>
    </submittedName>
</protein>
<dbReference type="OrthoDB" id="4074350at2759"/>
<dbReference type="PROSITE" id="PS51767">
    <property type="entry name" value="PEPTIDASE_A1"/>
    <property type="match status" value="1"/>
</dbReference>
<comment type="similarity">
    <text evidence="1">Belongs to the peptidase A1 family.</text>
</comment>
<dbReference type="SUPFAM" id="SSF50630">
    <property type="entry name" value="Acid proteases"/>
    <property type="match status" value="1"/>
</dbReference>
<feature type="domain" description="Peptidase A1" evidence="5">
    <location>
        <begin position="41"/>
        <end position="385"/>
    </location>
</feature>
<dbReference type="PRINTS" id="PR00792">
    <property type="entry name" value="PEPSIN"/>
</dbReference>
<dbReference type="InterPro" id="IPR001461">
    <property type="entry name" value="Aspartic_peptidase_A1"/>
</dbReference>
<feature type="region of interest" description="Disordered" evidence="2">
    <location>
        <begin position="611"/>
        <end position="651"/>
    </location>
</feature>
<dbReference type="CDD" id="cd05471">
    <property type="entry name" value="pepsin_like"/>
    <property type="match status" value="1"/>
</dbReference>
<evidence type="ECO:0000256" key="3">
    <source>
        <dbReference type="SAM" id="Phobius"/>
    </source>
</evidence>
<dbReference type="PANTHER" id="PTHR47966">
    <property type="entry name" value="BETA-SITE APP-CLEAVING ENZYME, ISOFORM A-RELATED"/>
    <property type="match status" value="1"/>
</dbReference>
<evidence type="ECO:0000256" key="1">
    <source>
        <dbReference type="ARBA" id="ARBA00007447"/>
    </source>
</evidence>
<dbReference type="InterPro" id="IPR021109">
    <property type="entry name" value="Peptidase_aspartic_dom_sf"/>
</dbReference>
<sequence>MKLLLTLLSVLAYISSTIAVKPTVISVTPAQNWEGIDGSWNTFALRVGTPPQVVRVLPSTNSQETWVIAPRACLYEDDKDACAEARGGVFNTNASTTFAQQGLYDLGLEKQLNYSGNAIFGYDTVALGYAGEGGPSLNHQIVGALAKEDYWFGHLGLHPKSTNFTNVTQNVPSFVASLRTEGLIPSVSWGYTAGAPYRFAKVQASLSLGGYDRNRFIPNNITFPMAPDNERDLLVFVNGITAVNNHNIHDSLLPIPIYAFIDSTIAEIWLPVDACRAFESAFGLSYDLATGLYFVSDTLHNALISANPNITFVLSSAPGLQTTQITLPYAAFDLTAKAPYRGLAADQRYFPLRRAANDTQYTLGRTFLQEAYISVDWERQNFSVYQCLWNPNAPQLLVPIASLDGHKPRNKKRPSPLSTAVVVGIVFGVVILLGTIIILSFLLWRSNRRRKQREADVLVKEKNDDVEARDDRVIAKVELDAGDSQIPSQFPMEKGMLEKGKFHNEVFELPGDLPDHPEADGRELSEKEAIRVREHRYNGIEEPPLENSPISPVSPSTGTGLTRNITSATVGISPITPSDGTSSLASLRGGAIRGGPSKKRIKASDVHIIGGSTRRAGSAHGTPGEALEGDTGPALTDTPVDRKRFSFERKL</sequence>
<organism evidence="6 7">
    <name type="scientific">Microthyrium microscopicum</name>
    <dbReference type="NCBI Taxonomy" id="703497"/>
    <lineage>
        <taxon>Eukaryota</taxon>
        <taxon>Fungi</taxon>
        <taxon>Dikarya</taxon>
        <taxon>Ascomycota</taxon>
        <taxon>Pezizomycotina</taxon>
        <taxon>Dothideomycetes</taxon>
        <taxon>Dothideomycetes incertae sedis</taxon>
        <taxon>Microthyriales</taxon>
        <taxon>Microthyriaceae</taxon>
        <taxon>Microthyrium</taxon>
    </lineage>
</organism>
<name>A0A6A6UGS8_9PEZI</name>
<keyword evidence="3" id="KW-1133">Transmembrane helix</keyword>
<reference evidence="6" key="1">
    <citation type="journal article" date="2020" name="Stud. Mycol.">
        <title>101 Dothideomycetes genomes: a test case for predicting lifestyles and emergence of pathogens.</title>
        <authorList>
            <person name="Haridas S."/>
            <person name="Albert R."/>
            <person name="Binder M."/>
            <person name="Bloem J."/>
            <person name="Labutti K."/>
            <person name="Salamov A."/>
            <person name="Andreopoulos B."/>
            <person name="Baker S."/>
            <person name="Barry K."/>
            <person name="Bills G."/>
            <person name="Bluhm B."/>
            <person name="Cannon C."/>
            <person name="Castanera R."/>
            <person name="Culley D."/>
            <person name="Daum C."/>
            <person name="Ezra D."/>
            <person name="Gonzalez J."/>
            <person name="Henrissat B."/>
            <person name="Kuo A."/>
            <person name="Liang C."/>
            <person name="Lipzen A."/>
            <person name="Lutzoni F."/>
            <person name="Magnuson J."/>
            <person name="Mondo S."/>
            <person name="Nolan M."/>
            <person name="Ohm R."/>
            <person name="Pangilinan J."/>
            <person name="Park H.-J."/>
            <person name="Ramirez L."/>
            <person name="Alfaro M."/>
            <person name="Sun H."/>
            <person name="Tritt A."/>
            <person name="Yoshinaga Y."/>
            <person name="Zwiers L.-H."/>
            <person name="Turgeon B."/>
            <person name="Goodwin S."/>
            <person name="Spatafora J."/>
            <person name="Crous P."/>
            <person name="Grigoriev I."/>
        </authorList>
    </citation>
    <scope>NUCLEOTIDE SEQUENCE</scope>
    <source>
        <strain evidence="6">CBS 115976</strain>
    </source>
</reference>
<dbReference type="Gene3D" id="2.40.70.10">
    <property type="entry name" value="Acid Proteases"/>
    <property type="match status" value="2"/>
</dbReference>
<proteinExistence type="inferred from homology"/>
<evidence type="ECO:0000313" key="6">
    <source>
        <dbReference type="EMBL" id="KAF2671392.1"/>
    </source>
</evidence>
<evidence type="ECO:0000256" key="4">
    <source>
        <dbReference type="SAM" id="SignalP"/>
    </source>
</evidence>
<dbReference type="InterPro" id="IPR033121">
    <property type="entry name" value="PEPTIDASE_A1"/>
</dbReference>
<dbReference type="Pfam" id="PF00026">
    <property type="entry name" value="Asp"/>
    <property type="match status" value="1"/>
</dbReference>
<keyword evidence="4" id="KW-0732">Signal</keyword>
<dbReference type="Proteomes" id="UP000799302">
    <property type="component" value="Unassembled WGS sequence"/>
</dbReference>
<keyword evidence="3" id="KW-0472">Membrane</keyword>
<accession>A0A6A6UGS8</accession>
<feature type="chain" id="PRO_5025580817" evidence="4">
    <location>
        <begin position="20"/>
        <end position="651"/>
    </location>
</feature>
<dbReference type="PANTHER" id="PTHR47966:SF51">
    <property type="entry name" value="BETA-SITE APP-CLEAVING ENZYME, ISOFORM A-RELATED"/>
    <property type="match status" value="1"/>
</dbReference>
<keyword evidence="6" id="KW-0645">Protease</keyword>
<evidence type="ECO:0000259" key="5">
    <source>
        <dbReference type="PROSITE" id="PS51767"/>
    </source>
</evidence>
<evidence type="ECO:0000256" key="2">
    <source>
        <dbReference type="SAM" id="MobiDB-lite"/>
    </source>
</evidence>
<keyword evidence="7" id="KW-1185">Reference proteome</keyword>
<evidence type="ECO:0000313" key="7">
    <source>
        <dbReference type="Proteomes" id="UP000799302"/>
    </source>
</evidence>
<dbReference type="InterPro" id="IPR034164">
    <property type="entry name" value="Pepsin-like_dom"/>
</dbReference>
<dbReference type="GO" id="GO:0000324">
    <property type="term" value="C:fungal-type vacuole"/>
    <property type="evidence" value="ECO:0007669"/>
    <property type="project" value="TreeGrafter"/>
</dbReference>
<dbReference type="GO" id="GO:0004190">
    <property type="term" value="F:aspartic-type endopeptidase activity"/>
    <property type="evidence" value="ECO:0007669"/>
    <property type="project" value="InterPro"/>
</dbReference>
<dbReference type="EMBL" id="MU004233">
    <property type="protein sequence ID" value="KAF2671392.1"/>
    <property type="molecule type" value="Genomic_DNA"/>
</dbReference>
<keyword evidence="6" id="KW-0378">Hydrolase</keyword>
<feature type="transmembrane region" description="Helical" evidence="3">
    <location>
        <begin position="417"/>
        <end position="444"/>
    </location>
</feature>
<dbReference type="GO" id="GO:0006508">
    <property type="term" value="P:proteolysis"/>
    <property type="evidence" value="ECO:0007669"/>
    <property type="project" value="UniProtKB-KW"/>
</dbReference>
<feature type="compositionally biased region" description="Basic and acidic residues" evidence="2">
    <location>
        <begin position="639"/>
        <end position="651"/>
    </location>
</feature>
<dbReference type="AlphaFoldDB" id="A0A6A6UGS8"/>